<keyword evidence="4" id="KW-1185">Reference proteome</keyword>
<dbReference type="Proteomes" id="UP001555786">
    <property type="component" value="Unassembled WGS sequence"/>
</dbReference>
<comment type="caution">
    <text evidence="3">The sequence shown here is derived from an EMBL/GenBank/DDBJ whole genome shotgun (WGS) entry which is preliminary data.</text>
</comment>
<organism evidence="3 4">
    <name type="scientific">Labrys neptuniae</name>
    <dbReference type="NCBI Taxonomy" id="376174"/>
    <lineage>
        <taxon>Bacteria</taxon>
        <taxon>Pseudomonadati</taxon>
        <taxon>Pseudomonadota</taxon>
        <taxon>Alphaproteobacteria</taxon>
        <taxon>Hyphomicrobiales</taxon>
        <taxon>Xanthobacteraceae</taxon>
        <taxon>Labrys</taxon>
    </lineage>
</organism>
<dbReference type="Pfam" id="PF00501">
    <property type="entry name" value="AMP-binding"/>
    <property type="match status" value="1"/>
</dbReference>
<evidence type="ECO:0000259" key="2">
    <source>
        <dbReference type="Pfam" id="PF00501"/>
    </source>
</evidence>
<accession>A0ABV3PFD1</accession>
<dbReference type="InterPro" id="IPR042099">
    <property type="entry name" value="ANL_N_sf"/>
</dbReference>
<protein>
    <submittedName>
        <fullName evidence="3">Class I adenylate-forming enzyme family protein</fullName>
    </submittedName>
</protein>
<dbReference type="RefSeq" id="WP_367622747.1">
    <property type="nucleotide sequence ID" value="NZ_JBFNQD010000001.1"/>
</dbReference>
<reference evidence="3 4" key="1">
    <citation type="submission" date="2024-07" db="EMBL/GenBank/DDBJ databases">
        <title>Description of Labrys sedimenti sp. nov., isolated from a diclofenac-degrading enrichment culture.</title>
        <authorList>
            <person name="Tancsics A."/>
            <person name="Csepanyi A."/>
        </authorList>
    </citation>
    <scope>NUCLEOTIDE SEQUENCE [LARGE SCALE GENOMIC DNA]</scope>
    <source>
        <strain evidence="3 4">LMG 23578</strain>
    </source>
</reference>
<name>A0ABV3PFD1_9HYPH</name>
<gene>
    <name evidence="3" type="ORF">ABXS05_02185</name>
</gene>
<sequence length="461" mass="48348">MTSDITPRIAPAPPTLDQLLRLSAQRGGDTLALVDAPDRPLWADGAPRRLTWNQVDAAVSAVAGRFFEMGLPSEALVCVQGLNVTDTLIALLGCIRAGLVAVIVPIDFSPAEIVGVAERLNAKAILAARRMGDVQPLRSLRHLVDESIADIRFIGAFGADLPGGTVSFEDCIGYPRSGVITRLSRRERPEESLAIMTIDRGPEGDFAVARNHREWHAAAAVLVAELGLSRTSRLLCPMAPSGLAGLAGGLVSWLSTGCQLVLHQAFDATVFAVQITMHGVTHALLPDAVLRAGLVDGLFDSRKLEKVAGLARAPYTAVVPADAPCPIPHFAVLGEIGIVPMRPLEDGGFGLEALVPSPEDAALPLVEAGIEEGGYLALRGQQVPGIGFDVSEREVSYPVGAEGWVSTSYPASGTAERSGGLLEITGARYGRPMSAQEASLLHEPSQSVDTSKANQPLAGAA</sequence>
<evidence type="ECO:0000313" key="3">
    <source>
        <dbReference type="EMBL" id="MEW9304329.1"/>
    </source>
</evidence>
<dbReference type="EMBL" id="JBFNQD010000001">
    <property type="protein sequence ID" value="MEW9304329.1"/>
    <property type="molecule type" value="Genomic_DNA"/>
</dbReference>
<dbReference type="SUPFAM" id="SSF56801">
    <property type="entry name" value="Acetyl-CoA synthetase-like"/>
    <property type="match status" value="1"/>
</dbReference>
<feature type="compositionally biased region" description="Polar residues" evidence="1">
    <location>
        <begin position="444"/>
        <end position="454"/>
    </location>
</feature>
<feature type="domain" description="AMP-dependent synthetase/ligase" evidence="2">
    <location>
        <begin position="23"/>
        <end position="130"/>
    </location>
</feature>
<evidence type="ECO:0000256" key="1">
    <source>
        <dbReference type="SAM" id="MobiDB-lite"/>
    </source>
</evidence>
<dbReference type="Gene3D" id="3.40.50.12780">
    <property type="entry name" value="N-terminal domain of ligase-like"/>
    <property type="match status" value="1"/>
</dbReference>
<proteinExistence type="predicted"/>
<dbReference type="InterPro" id="IPR000873">
    <property type="entry name" value="AMP-dep_synth/lig_dom"/>
</dbReference>
<feature type="region of interest" description="Disordered" evidence="1">
    <location>
        <begin position="433"/>
        <end position="461"/>
    </location>
</feature>
<evidence type="ECO:0000313" key="4">
    <source>
        <dbReference type="Proteomes" id="UP001555786"/>
    </source>
</evidence>